<evidence type="ECO:0000256" key="2">
    <source>
        <dbReference type="ARBA" id="ARBA00009077"/>
    </source>
</evidence>
<evidence type="ECO:0000256" key="3">
    <source>
        <dbReference type="ARBA" id="ARBA00022898"/>
    </source>
</evidence>
<dbReference type="InterPro" id="IPR054542">
    <property type="entry name" value="Cys_met_metab_PP"/>
</dbReference>
<dbReference type="EMBL" id="NJIH01000015">
    <property type="protein sequence ID" value="OWT54512.1"/>
    <property type="molecule type" value="Genomic_DNA"/>
</dbReference>
<proteinExistence type="inferred from homology"/>
<dbReference type="AlphaFoldDB" id="A0A225M1D3"/>
<dbReference type="RefSeq" id="WP_088605688.1">
    <property type="nucleotide sequence ID" value="NZ_NJIH01000015.1"/>
</dbReference>
<dbReference type="PANTHER" id="PTHR43500:SF1">
    <property type="entry name" value="CYSTATHIONINE BETA-LYASE-RELATED"/>
    <property type="match status" value="1"/>
</dbReference>
<dbReference type="InterPro" id="IPR000277">
    <property type="entry name" value="Cys/Met-Metab_PyrdxlP-dep_enz"/>
</dbReference>
<comment type="catalytic activity">
    <reaction evidence="6">
        <text>L,L-cystathionine + H2O = L-homocysteine + pyruvate + NH4(+)</text>
        <dbReference type="Rhea" id="RHEA:13965"/>
        <dbReference type="ChEBI" id="CHEBI:15361"/>
        <dbReference type="ChEBI" id="CHEBI:15377"/>
        <dbReference type="ChEBI" id="CHEBI:28938"/>
        <dbReference type="ChEBI" id="CHEBI:58161"/>
        <dbReference type="ChEBI" id="CHEBI:58199"/>
    </reaction>
</comment>
<comment type="catalytic activity">
    <reaction evidence="7">
        <text>an S-substituted L-cysteine + H2O = a thiol + pyruvate + NH4(+)</text>
        <dbReference type="Rhea" id="RHEA:18121"/>
        <dbReference type="ChEBI" id="CHEBI:15361"/>
        <dbReference type="ChEBI" id="CHEBI:15377"/>
        <dbReference type="ChEBI" id="CHEBI:28938"/>
        <dbReference type="ChEBI" id="CHEBI:29256"/>
        <dbReference type="ChEBI" id="CHEBI:58717"/>
        <dbReference type="EC" id="4.4.1.13"/>
    </reaction>
</comment>
<dbReference type="GO" id="GO:0047804">
    <property type="term" value="F:cysteine-S-conjugate beta-lyase activity"/>
    <property type="evidence" value="ECO:0007669"/>
    <property type="project" value="UniProtKB-EC"/>
</dbReference>
<dbReference type="PROSITE" id="PS00868">
    <property type="entry name" value="CYS_MET_METAB_PP"/>
    <property type="match status" value="1"/>
</dbReference>
<gene>
    <name evidence="10" type="primary">metC</name>
    <name evidence="10" type="ORF">CEY11_22615</name>
</gene>
<dbReference type="GO" id="GO:0030170">
    <property type="term" value="F:pyridoxal phosphate binding"/>
    <property type="evidence" value="ECO:0007669"/>
    <property type="project" value="InterPro"/>
</dbReference>
<name>A0A225M1D3_9BURK</name>
<evidence type="ECO:0000313" key="10">
    <source>
        <dbReference type="EMBL" id="OWT54512.1"/>
    </source>
</evidence>
<organism evidence="10 11">
    <name type="scientific">Candidimonas nitroreducens</name>
    <dbReference type="NCBI Taxonomy" id="683354"/>
    <lineage>
        <taxon>Bacteria</taxon>
        <taxon>Pseudomonadati</taxon>
        <taxon>Pseudomonadota</taxon>
        <taxon>Betaproteobacteria</taxon>
        <taxon>Burkholderiales</taxon>
        <taxon>Alcaligenaceae</taxon>
        <taxon>Candidimonas</taxon>
    </lineage>
</organism>
<reference evidence="11" key="1">
    <citation type="submission" date="2017-06" db="EMBL/GenBank/DDBJ databases">
        <title>Herbaspirillum phytohormonus sp. nov., isolated from the root nodule of Robinia pseudoacacia in lead-zinc mine.</title>
        <authorList>
            <person name="Fan M."/>
            <person name="Lin Y."/>
        </authorList>
    </citation>
    <scope>NUCLEOTIDE SEQUENCE [LARGE SCALE GENOMIC DNA]</scope>
    <source>
        <strain evidence="11">SC-089</strain>
    </source>
</reference>
<comment type="caution">
    <text evidence="10">The sequence shown here is derived from an EMBL/GenBank/DDBJ whole genome shotgun (WGS) entry which is preliminary data.</text>
</comment>
<comment type="similarity">
    <text evidence="2 9">Belongs to the trans-sulfuration enzymes family.</text>
</comment>
<dbReference type="PIRSF" id="PIRSF001434">
    <property type="entry name" value="CGS"/>
    <property type="match status" value="1"/>
</dbReference>
<accession>A0A225M1D3</accession>
<keyword evidence="3 8" id="KW-0663">Pyridoxal phosphate</keyword>
<evidence type="ECO:0000256" key="1">
    <source>
        <dbReference type="ARBA" id="ARBA00001933"/>
    </source>
</evidence>
<sequence>MKEHTQLVTAGRHPERYAGMVNTPVFRGSTILHGSMAELKDKIKRRAANEPGVSTYGRYGTPTHHALQEAIAELEGGFRSQVYPSGLAACATALTSLLSAGDHVLLTDSAYTPTRDFLTRVLGRYGVEFTIYDPAVGAGIEASIQPNTRVVYVESPGSETFEVQDIPAIAAAAHRHGAKVLMDNTWGTPLFFKPFEHGVDVSIQAATKYIVGHSDAMLGIVTCTEEMWPLIKRTTQDMGQTAGPDDTYLALRGLRTMNVRLQQHWKSAVEIATWLESRPEVEKVLHPALPSHPGHELWKRDFLGACGLFAIVLKPAPAAAVEAFIDSLQLFGIGFSWGGYESLIIPFDPSGDRSATQWPYTGQALRLHIGLEDPADLVADLEQGLTVLERTQAQLLVA</sequence>
<evidence type="ECO:0000256" key="7">
    <source>
        <dbReference type="ARBA" id="ARBA00047625"/>
    </source>
</evidence>
<evidence type="ECO:0000256" key="9">
    <source>
        <dbReference type="RuleBase" id="RU362118"/>
    </source>
</evidence>
<dbReference type="GO" id="GO:0019346">
    <property type="term" value="P:transsulfuration"/>
    <property type="evidence" value="ECO:0007669"/>
    <property type="project" value="InterPro"/>
</dbReference>
<dbReference type="FunFam" id="3.40.640.10:FF:000046">
    <property type="entry name" value="Cystathionine gamma-lyase"/>
    <property type="match status" value="1"/>
</dbReference>
<dbReference type="CDD" id="cd00614">
    <property type="entry name" value="CGS_like"/>
    <property type="match status" value="1"/>
</dbReference>
<dbReference type="OrthoDB" id="9805807at2"/>
<dbReference type="PANTHER" id="PTHR43500">
    <property type="entry name" value="CYSTATHIONINE BETA-LYASE-RELATED"/>
    <property type="match status" value="1"/>
</dbReference>
<dbReference type="Proteomes" id="UP000214603">
    <property type="component" value="Unassembled WGS sequence"/>
</dbReference>
<dbReference type="Pfam" id="PF01053">
    <property type="entry name" value="Cys_Met_Meta_PP"/>
    <property type="match status" value="1"/>
</dbReference>
<dbReference type="SUPFAM" id="SSF53383">
    <property type="entry name" value="PLP-dependent transferases"/>
    <property type="match status" value="1"/>
</dbReference>
<dbReference type="NCBIfam" id="TIGR01324">
    <property type="entry name" value="cysta_beta_ly_B"/>
    <property type="match status" value="1"/>
</dbReference>
<dbReference type="InterPro" id="IPR006233">
    <property type="entry name" value="Cys_b_lyase_bac"/>
</dbReference>
<evidence type="ECO:0000256" key="8">
    <source>
        <dbReference type="PIRSR" id="PIRSR001434-2"/>
    </source>
</evidence>
<evidence type="ECO:0000256" key="5">
    <source>
        <dbReference type="ARBA" id="ARBA00046315"/>
    </source>
</evidence>
<dbReference type="Gene3D" id="3.90.1150.10">
    <property type="entry name" value="Aspartate Aminotransferase, domain 1"/>
    <property type="match status" value="1"/>
</dbReference>
<keyword evidence="11" id="KW-1185">Reference proteome</keyword>
<evidence type="ECO:0000256" key="6">
    <source>
        <dbReference type="ARBA" id="ARBA00047517"/>
    </source>
</evidence>
<comment type="pathway">
    <text evidence="5">Amino-acid biosynthesis; L-methionine biosynthesis via de novo pathway; L-homocysteine from L-cystathionine: step 1/1.</text>
</comment>
<feature type="modified residue" description="N6-(pyridoxal phosphate)lysine" evidence="8">
    <location>
        <position position="208"/>
    </location>
</feature>
<dbReference type="GO" id="GO:0019450">
    <property type="term" value="P:L-cysteine catabolic process to pyruvate"/>
    <property type="evidence" value="ECO:0007669"/>
    <property type="project" value="TreeGrafter"/>
</dbReference>
<evidence type="ECO:0000313" key="11">
    <source>
        <dbReference type="Proteomes" id="UP000214603"/>
    </source>
</evidence>
<keyword evidence="4 10" id="KW-0456">Lyase</keyword>
<protein>
    <submittedName>
        <fullName evidence="10">Cystathionine beta-lyase</fullName>
    </submittedName>
</protein>
<dbReference type="Gene3D" id="3.40.640.10">
    <property type="entry name" value="Type I PLP-dependent aspartate aminotransferase-like (Major domain)"/>
    <property type="match status" value="1"/>
</dbReference>
<dbReference type="InterPro" id="IPR015424">
    <property type="entry name" value="PyrdxlP-dep_Trfase"/>
</dbReference>
<dbReference type="InterPro" id="IPR015421">
    <property type="entry name" value="PyrdxlP-dep_Trfase_major"/>
</dbReference>
<comment type="cofactor">
    <cofactor evidence="1 9">
        <name>pyridoxal 5'-phosphate</name>
        <dbReference type="ChEBI" id="CHEBI:597326"/>
    </cofactor>
</comment>
<evidence type="ECO:0000256" key="4">
    <source>
        <dbReference type="ARBA" id="ARBA00023239"/>
    </source>
</evidence>
<dbReference type="InterPro" id="IPR015422">
    <property type="entry name" value="PyrdxlP-dep_Trfase_small"/>
</dbReference>